<dbReference type="FunFam" id="2.60.40.4060:FF:000003">
    <property type="entry name" value="Ferric chelate reductase 1"/>
    <property type="match status" value="1"/>
</dbReference>
<organism evidence="3 4">
    <name type="scientific">Ridgeia piscesae</name>
    <name type="common">Tubeworm</name>
    <dbReference type="NCBI Taxonomy" id="27915"/>
    <lineage>
        <taxon>Eukaryota</taxon>
        <taxon>Metazoa</taxon>
        <taxon>Spiralia</taxon>
        <taxon>Lophotrochozoa</taxon>
        <taxon>Annelida</taxon>
        <taxon>Polychaeta</taxon>
        <taxon>Sedentaria</taxon>
        <taxon>Canalipalpata</taxon>
        <taxon>Sabellida</taxon>
        <taxon>Siboglinidae</taxon>
        <taxon>Ridgeia</taxon>
    </lineage>
</organism>
<dbReference type="InterPro" id="IPR002861">
    <property type="entry name" value="Reeler_dom"/>
</dbReference>
<accession>A0AAD9UGB0</accession>
<keyword evidence="1" id="KW-0732">Signal</keyword>
<dbReference type="AlphaFoldDB" id="A0AAD9UGB0"/>
<reference evidence="3" key="1">
    <citation type="journal article" date="2023" name="Mol. Biol. Evol.">
        <title>Third-Generation Sequencing Reveals the Adaptive Role of the Epigenome in Three Deep-Sea Polychaetes.</title>
        <authorList>
            <person name="Perez M."/>
            <person name="Aroh O."/>
            <person name="Sun Y."/>
            <person name="Lan Y."/>
            <person name="Juniper S.K."/>
            <person name="Young C.R."/>
            <person name="Angers B."/>
            <person name="Qian P.Y."/>
        </authorList>
    </citation>
    <scope>NUCLEOTIDE SEQUENCE</scope>
    <source>
        <strain evidence="3">R07B-5</strain>
    </source>
</reference>
<dbReference type="PANTHER" id="PTHR46534">
    <property type="entry name" value="IGGFC_BINDING DOMAIN-CONTAINING PROTEIN"/>
    <property type="match status" value="1"/>
</dbReference>
<dbReference type="CDD" id="cd08544">
    <property type="entry name" value="Reeler"/>
    <property type="match status" value="1"/>
</dbReference>
<dbReference type="Pfam" id="PF02014">
    <property type="entry name" value="Reeler"/>
    <property type="match status" value="1"/>
</dbReference>
<protein>
    <recommendedName>
        <fullName evidence="2">Reelin domain-containing protein</fullName>
    </recommendedName>
</protein>
<feature type="domain" description="Reelin" evidence="2">
    <location>
        <begin position="9"/>
        <end position="173"/>
    </location>
</feature>
<name>A0AAD9UGB0_RIDPI</name>
<proteinExistence type="predicted"/>
<dbReference type="Pfam" id="PF17517">
    <property type="entry name" value="IgGFc_binding"/>
    <property type="match status" value="2"/>
</dbReference>
<dbReference type="Gene3D" id="2.60.40.4060">
    <property type="entry name" value="Reeler domain"/>
    <property type="match status" value="1"/>
</dbReference>
<feature type="signal peptide" evidence="1">
    <location>
        <begin position="1"/>
        <end position="18"/>
    </location>
</feature>
<sequence length="1068" mass="116261">MRLLQLSALLSMMAPIAALSDISCDTMQPNHRGTTPRTSKSPYTLVVSTSTYSPSSQVTVTLRGESASFEGFLLQARVAGDSTNNPVGTFSSPPSHTKLRRCQTEGDTLLHLDETNQREVSVTWNAPSKRVGDIEFMVTVVQSFDTYWMRIKSAIVTPDMTSGQMNTFGTDFILAFIGINSEEPGPPELIFTTLESSDVDITVEVPSLSYKRSLKVSPSQSAFDSLSHDVRMSGSGKSNKGVLVTASAEISVYGINKGLYSTDGFLALPMDTLGKEYYAVTYAPDGDYCELGIVATKNNTLVHLVLPTHANLGIEYKGKTYQQGEVIAVALDRLESFQLQTPSDLTGLHIISNELIAAYSGHRAIIVGIPGTQPDHSVVQLLPVSRWGKNFAITSFPGRSNGDVIRLVSSDDDTTLTLDGSEIVLKYTGSHHDINLSSGSSIFFSTNKPVIVIQYGQGQDEASPNMGDITTALVPSVEQYQSEYKFASPDASKGKFVNNALVMVLETEKDRVYIDSVSVTSIGEEWQVVLGSSPAMVAKRIGVSAEQQHHMYMKDSTEKFGVILFGYTNKETYSFPGALGMEVLNSAGCVPSPAQTDDGTDNDCDGLVDEEICDNIDNDGDGLKDEDCHSTSGRCTLNYQGKEFVLMFTENVATTDDLTLFISSPSSSEVIVTIETPEFATKLSKTIILHPRETKIITLPKELQSTGTALEKKGVYVRSTDDIVVYGVNSQQGSCGAFNVMPVIALGYNYFTMSWWPDTGDKRYGQIGVVAAEDSRVRVVIPQSKGIVFTYNGVRYDENKPMEFQLKKFETLQIQNLEYADISGTKIESDHKVAVFSGVLSTNVGSGNADHVVEQMIPIHAAGKTFGLVPFPSQVTGYRVRVMSVLPDTTINTGGKMKHINLAGQYIDLSMRSDEPLGISSDKPVIVAQFSESQASGTPGGPSMVLIPPTQQYRNDYTFTVPMPDTMYNSSYLLLVIEAGQENQIIMDGNHLLGRRMEIAETSPHLVGFTTRVSAGRHHIYHQFSEVKFGLYLYGTARGTCAFSFVAGMCLEDIRQVGALCDTSIAKA</sequence>
<dbReference type="EMBL" id="JAODUO010000133">
    <property type="protein sequence ID" value="KAK2188403.1"/>
    <property type="molecule type" value="Genomic_DNA"/>
</dbReference>
<feature type="chain" id="PRO_5042172358" description="Reelin domain-containing protein" evidence="1">
    <location>
        <begin position="19"/>
        <end position="1068"/>
    </location>
</feature>
<evidence type="ECO:0000259" key="2">
    <source>
        <dbReference type="PROSITE" id="PS51019"/>
    </source>
</evidence>
<evidence type="ECO:0000313" key="3">
    <source>
        <dbReference type="EMBL" id="KAK2188403.1"/>
    </source>
</evidence>
<dbReference type="PROSITE" id="PS51019">
    <property type="entry name" value="REELIN"/>
    <property type="match status" value="1"/>
</dbReference>
<dbReference type="InterPro" id="IPR042307">
    <property type="entry name" value="Reeler_sf"/>
</dbReference>
<dbReference type="InterPro" id="IPR035234">
    <property type="entry name" value="IgGFc-bd_N"/>
</dbReference>
<comment type="caution">
    <text evidence="3">The sequence shown here is derived from an EMBL/GenBank/DDBJ whole genome shotgun (WGS) entry which is preliminary data.</text>
</comment>
<evidence type="ECO:0000256" key="1">
    <source>
        <dbReference type="SAM" id="SignalP"/>
    </source>
</evidence>
<dbReference type="Proteomes" id="UP001209878">
    <property type="component" value="Unassembled WGS sequence"/>
</dbReference>
<evidence type="ECO:0000313" key="4">
    <source>
        <dbReference type="Proteomes" id="UP001209878"/>
    </source>
</evidence>
<dbReference type="PANTHER" id="PTHR46534:SF1">
    <property type="entry name" value="IGGFC-BINDING PROTEIN N-TERMINAL DOMAIN-CONTAINING PROTEIN"/>
    <property type="match status" value="1"/>
</dbReference>
<keyword evidence="4" id="KW-1185">Reference proteome</keyword>
<gene>
    <name evidence="3" type="ORF">NP493_133g03022</name>
</gene>